<dbReference type="SUPFAM" id="SSF56112">
    <property type="entry name" value="Protein kinase-like (PK-like)"/>
    <property type="match status" value="1"/>
</dbReference>
<sequence>MPPEYDSDKQFENECTNLMRVQHHNIVRLVGYCHETRREYVEHGGKYVFASEDKRVLCFEYLQGGSLDKHVSDESCKLDWDTCYKIIKGVCEGLNHLHNDSIFHLDLKPANILLDNNMMPKIGDFGLSRFFPSTETYTTTTCYGTLGYIPPEHINNHQISPKYDVFSLGVIIIQIMAGRKGYNDHGDTTSLKFIESVCEKWQKRVHATMWSHISQEVKTCIEIALSCVESDRQKRPTISQIVNALKMIDIEKLSLTCEAQSMQALVHNQYTTSSAASMGVHDGGTRFESTPDEVGGDDRSTHASMYQETAEPIDYEYKPIIRNPAPSAIGGHADRDIWELQNVTQTSKENILDYGPRNSNIRVEGSLHTPVTIGIMDAIGVISGFKECDYLFQWARSTILSQFSGTNEQGLDEELFRLKNGLQCLRDTLPAMYELIDRAEWRSHKHYV</sequence>
<dbReference type="PROSITE" id="PS50011">
    <property type="entry name" value="PROTEIN_KINASE_DOM"/>
    <property type="match status" value="1"/>
</dbReference>
<dbReference type="AlphaFoldDB" id="A0A453T1J6"/>
<keyword evidence="3" id="KW-1185">Reference proteome</keyword>
<reference evidence="2" key="3">
    <citation type="journal article" date="2017" name="Nature">
        <title>Genome sequence of the progenitor of the wheat D genome Aegilops tauschii.</title>
        <authorList>
            <person name="Luo M.C."/>
            <person name="Gu Y.Q."/>
            <person name="Puiu D."/>
            <person name="Wang H."/>
            <person name="Twardziok S.O."/>
            <person name="Deal K.R."/>
            <person name="Huo N."/>
            <person name="Zhu T."/>
            <person name="Wang L."/>
            <person name="Wang Y."/>
            <person name="McGuire P.E."/>
            <person name="Liu S."/>
            <person name="Long H."/>
            <person name="Ramasamy R.K."/>
            <person name="Rodriguez J.C."/>
            <person name="Van S.L."/>
            <person name="Yuan L."/>
            <person name="Wang Z."/>
            <person name="Xia Z."/>
            <person name="Xiao L."/>
            <person name="Anderson O.D."/>
            <person name="Ouyang S."/>
            <person name="Liang Y."/>
            <person name="Zimin A.V."/>
            <person name="Pertea G."/>
            <person name="Qi P."/>
            <person name="Bennetzen J.L."/>
            <person name="Dai X."/>
            <person name="Dawson M.W."/>
            <person name="Muller H.G."/>
            <person name="Kugler K."/>
            <person name="Rivarola-Duarte L."/>
            <person name="Spannagl M."/>
            <person name="Mayer K.F.X."/>
            <person name="Lu F.H."/>
            <person name="Bevan M.W."/>
            <person name="Leroy P."/>
            <person name="Li P."/>
            <person name="You F.M."/>
            <person name="Sun Q."/>
            <person name="Liu Z."/>
            <person name="Lyons E."/>
            <person name="Wicker T."/>
            <person name="Salzberg S.L."/>
            <person name="Devos K.M."/>
            <person name="Dvorak J."/>
        </authorList>
    </citation>
    <scope>NUCLEOTIDE SEQUENCE [LARGE SCALE GENOMIC DNA]</scope>
    <source>
        <strain evidence="2">cv. AL8/78</strain>
    </source>
</reference>
<dbReference type="Pfam" id="PF00069">
    <property type="entry name" value="Pkinase"/>
    <property type="match status" value="1"/>
</dbReference>
<reference evidence="2" key="4">
    <citation type="submission" date="2019-03" db="UniProtKB">
        <authorList>
            <consortium name="EnsemblPlants"/>
        </authorList>
    </citation>
    <scope>IDENTIFICATION</scope>
</reference>
<dbReference type="GO" id="GO:0005524">
    <property type="term" value="F:ATP binding"/>
    <property type="evidence" value="ECO:0007669"/>
    <property type="project" value="InterPro"/>
</dbReference>
<reference evidence="3" key="1">
    <citation type="journal article" date="2014" name="Science">
        <title>Ancient hybridizations among the ancestral genomes of bread wheat.</title>
        <authorList>
            <consortium name="International Wheat Genome Sequencing Consortium,"/>
            <person name="Marcussen T."/>
            <person name="Sandve S.R."/>
            <person name="Heier L."/>
            <person name="Spannagl M."/>
            <person name="Pfeifer M."/>
            <person name="Jakobsen K.S."/>
            <person name="Wulff B.B."/>
            <person name="Steuernagel B."/>
            <person name="Mayer K.F."/>
            <person name="Olsen O.A."/>
        </authorList>
    </citation>
    <scope>NUCLEOTIDE SEQUENCE [LARGE SCALE GENOMIC DNA]</scope>
    <source>
        <strain evidence="3">cv. AL8/78</strain>
    </source>
</reference>
<protein>
    <recommendedName>
        <fullName evidence="1">Protein kinase domain-containing protein</fullName>
    </recommendedName>
</protein>
<dbReference type="Gramene" id="AET7Gv21193300.13">
    <property type="protein sequence ID" value="AET7Gv21193300.13"/>
    <property type="gene ID" value="AET7Gv21193300"/>
</dbReference>
<reference evidence="2" key="5">
    <citation type="journal article" date="2021" name="G3 (Bethesda)">
        <title>Aegilops tauschii genome assembly Aet v5.0 features greater sequence contiguity and improved annotation.</title>
        <authorList>
            <person name="Wang L."/>
            <person name="Zhu T."/>
            <person name="Rodriguez J.C."/>
            <person name="Deal K.R."/>
            <person name="Dubcovsky J."/>
            <person name="McGuire P.E."/>
            <person name="Lux T."/>
            <person name="Spannagl M."/>
            <person name="Mayer K.F.X."/>
            <person name="Baldrich P."/>
            <person name="Meyers B.C."/>
            <person name="Huo N."/>
            <person name="Gu Y.Q."/>
            <person name="Zhou H."/>
            <person name="Devos K.M."/>
            <person name="Bennetzen J.L."/>
            <person name="Unver T."/>
            <person name="Budak H."/>
            <person name="Gulick P.J."/>
            <person name="Galiba G."/>
            <person name="Kalapos B."/>
            <person name="Nelson D.R."/>
            <person name="Li P."/>
            <person name="You F.M."/>
            <person name="Luo M.C."/>
            <person name="Dvorak J."/>
        </authorList>
    </citation>
    <scope>NUCLEOTIDE SEQUENCE [LARGE SCALE GENOMIC DNA]</scope>
    <source>
        <strain evidence="2">cv. AL8/78</strain>
    </source>
</reference>
<dbReference type="SMART" id="SM00220">
    <property type="entry name" value="S_TKc"/>
    <property type="match status" value="1"/>
</dbReference>
<name>A0A453T1J6_AEGTS</name>
<dbReference type="PANTHER" id="PTHR45707:SF46">
    <property type="entry name" value="PROTEIN KINASE DOMAIN-CONTAINING PROTEIN"/>
    <property type="match status" value="1"/>
</dbReference>
<dbReference type="PANTHER" id="PTHR45707">
    <property type="entry name" value="C2 CALCIUM/LIPID-BINDING PLANT PHOSPHORIBOSYLTRANSFERASE FAMILY PROTEIN"/>
    <property type="match status" value="1"/>
</dbReference>
<dbReference type="EnsemblPlants" id="AET7Gv21193300.13">
    <property type="protein sequence ID" value="AET7Gv21193300.13"/>
    <property type="gene ID" value="AET7Gv21193300"/>
</dbReference>
<reference evidence="3" key="2">
    <citation type="journal article" date="2017" name="Nat. Plants">
        <title>The Aegilops tauschii genome reveals multiple impacts of transposons.</title>
        <authorList>
            <person name="Zhao G."/>
            <person name="Zou C."/>
            <person name="Li K."/>
            <person name="Wang K."/>
            <person name="Li T."/>
            <person name="Gao L."/>
            <person name="Zhang X."/>
            <person name="Wang H."/>
            <person name="Yang Z."/>
            <person name="Liu X."/>
            <person name="Jiang W."/>
            <person name="Mao L."/>
            <person name="Kong X."/>
            <person name="Jiao Y."/>
            <person name="Jia J."/>
        </authorList>
    </citation>
    <scope>NUCLEOTIDE SEQUENCE [LARGE SCALE GENOMIC DNA]</scope>
    <source>
        <strain evidence="3">cv. AL8/78</strain>
    </source>
</reference>
<feature type="domain" description="Protein kinase" evidence="1">
    <location>
        <begin position="1"/>
        <end position="248"/>
    </location>
</feature>
<evidence type="ECO:0000313" key="2">
    <source>
        <dbReference type="EnsemblPlants" id="AET7Gv21193300.13"/>
    </source>
</evidence>
<dbReference type="PROSITE" id="PS00108">
    <property type="entry name" value="PROTEIN_KINASE_ST"/>
    <property type="match status" value="1"/>
</dbReference>
<evidence type="ECO:0000259" key="1">
    <source>
        <dbReference type="PROSITE" id="PS50011"/>
    </source>
</evidence>
<dbReference type="Proteomes" id="UP000015105">
    <property type="component" value="Chromosome 7D"/>
</dbReference>
<dbReference type="Gene3D" id="1.10.510.10">
    <property type="entry name" value="Transferase(Phosphotransferase) domain 1"/>
    <property type="match status" value="1"/>
</dbReference>
<accession>A0A453T1J6</accession>
<dbReference type="InterPro" id="IPR008271">
    <property type="entry name" value="Ser/Thr_kinase_AS"/>
</dbReference>
<evidence type="ECO:0000313" key="3">
    <source>
        <dbReference type="Proteomes" id="UP000015105"/>
    </source>
</evidence>
<dbReference type="InterPro" id="IPR011009">
    <property type="entry name" value="Kinase-like_dom_sf"/>
</dbReference>
<dbReference type="GO" id="GO:0004672">
    <property type="term" value="F:protein kinase activity"/>
    <property type="evidence" value="ECO:0007669"/>
    <property type="project" value="InterPro"/>
</dbReference>
<dbReference type="InterPro" id="IPR000719">
    <property type="entry name" value="Prot_kinase_dom"/>
</dbReference>
<proteinExistence type="predicted"/>
<dbReference type="FunFam" id="1.10.510.10:FF:000870">
    <property type="entry name" value="OSJNBa0016N04.16-like protein"/>
    <property type="match status" value="1"/>
</dbReference>
<organism evidence="2 3">
    <name type="scientific">Aegilops tauschii subsp. strangulata</name>
    <name type="common">Goatgrass</name>
    <dbReference type="NCBI Taxonomy" id="200361"/>
    <lineage>
        <taxon>Eukaryota</taxon>
        <taxon>Viridiplantae</taxon>
        <taxon>Streptophyta</taxon>
        <taxon>Embryophyta</taxon>
        <taxon>Tracheophyta</taxon>
        <taxon>Spermatophyta</taxon>
        <taxon>Magnoliopsida</taxon>
        <taxon>Liliopsida</taxon>
        <taxon>Poales</taxon>
        <taxon>Poaceae</taxon>
        <taxon>BOP clade</taxon>
        <taxon>Pooideae</taxon>
        <taxon>Triticodae</taxon>
        <taxon>Triticeae</taxon>
        <taxon>Triticinae</taxon>
        <taxon>Aegilops</taxon>
    </lineage>
</organism>